<sequence length="60" mass="6536">MIVFFSGNASSAISFHDLYLHITTLSAVDNSPQSIPRYPMTLPRLCLASGEGGDRNGRPR</sequence>
<proteinExistence type="predicted"/>
<evidence type="ECO:0000313" key="2">
    <source>
        <dbReference type="Proteomes" id="UP000236291"/>
    </source>
</evidence>
<reference evidence="1 2" key="2">
    <citation type="journal article" date="2017" name="Front. Plant Sci.">
        <title>Gene Classification and Mining of Molecular Markers Useful in Red Clover (Trifolium pratense) Breeding.</title>
        <authorList>
            <person name="Istvanek J."/>
            <person name="Dluhosova J."/>
            <person name="Dluhos P."/>
            <person name="Patkova L."/>
            <person name="Nedelnik J."/>
            <person name="Repkova J."/>
        </authorList>
    </citation>
    <scope>NUCLEOTIDE SEQUENCE [LARGE SCALE GENOMIC DNA]</scope>
    <source>
        <strain evidence="2">cv. Tatra</strain>
        <tissue evidence="1">Young leaves</tissue>
    </source>
</reference>
<organism evidence="1 2">
    <name type="scientific">Trifolium pratense</name>
    <name type="common">Red clover</name>
    <dbReference type="NCBI Taxonomy" id="57577"/>
    <lineage>
        <taxon>Eukaryota</taxon>
        <taxon>Viridiplantae</taxon>
        <taxon>Streptophyta</taxon>
        <taxon>Embryophyta</taxon>
        <taxon>Tracheophyta</taxon>
        <taxon>Spermatophyta</taxon>
        <taxon>Magnoliopsida</taxon>
        <taxon>eudicotyledons</taxon>
        <taxon>Gunneridae</taxon>
        <taxon>Pentapetalae</taxon>
        <taxon>rosids</taxon>
        <taxon>fabids</taxon>
        <taxon>Fabales</taxon>
        <taxon>Fabaceae</taxon>
        <taxon>Papilionoideae</taxon>
        <taxon>50 kb inversion clade</taxon>
        <taxon>NPAAA clade</taxon>
        <taxon>Hologalegina</taxon>
        <taxon>IRL clade</taxon>
        <taxon>Trifolieae</taxon>
        <taxon>Trifolium</taxon>
    </lineage>
</organism>
<gene>
    <name evidence="1" type="ORF">L195_g059702</name>
</gene>
<accession>A0A2K3JZL5</accession>
<name>A0A2K3JZL5_TRIPR</name>
<reference evidence="1 2" key="1">
    <citation type="journal article" date="2014" name="Am. J. Bot.">
        <title>Genome assembly and annotation for red clover (Trifolium pratense; Fabaceae).</title>
        <authorList>
            <person name="Istvanek J."/>
            <person name="Jaros M."/>
            <person name="Krenek A."/>
            <person name="Repkova J."/>
        </authorList>
    </citation>
    <scope>NUCLEOTIDE SEQUENCE [LARGE SCALE GENOMIC DNA]</scope>
    <source>
        <strain evidence="2">cv. Tatra</strain>
        <tissue evidence="1">Young leaves</tissue>
    </source>
</reference>
<dbReference type="EMBL" id="ASHM01132168">
    <property type="protein sequence ID" value="PNX59464.1"/>
    <property type="molecule type" value="Genomic_DNA"/>
</dbReference>
<comment type="caution">
    <text evidence="1">The sequence shown here is derived from an EMBL/GenBank/DDBJ whole genome shotgun (WGS) entry which is preliminary data.</text>
</comment>
<evidence type="ECO:0000313" key="1">
    <source>
        <dbReference type="EMBL" id="PNX59464.1"/>
    </source>
</evidence>
<dbReference type="AlphaFoldDB" id="A0A2K3JZL5"/>
<dbReference type="Proteomes" id="UP000236291">
    <property type="component" value="Unassembled WGS sequence"/>
</dbReference>
<protein>
    <submittedName>
        <fullName evidence="1">Uncharacterized protein</fullName>
    </submittedName>
</protein>